<dbReference type="GO" id="GO:1902201">
    <property type="term" value="P:negative regulation of bacterial-type flagellum-dependent cell motility"/>
    <property type="evidence" value="ECO:0007669"/>
    <property type="project" value="TreeGrafter"/>
</dbReference>
<evidence type="ECO:0000259" key="3">
    <source>
        <dbReference type="PROSITE" id="PS50887"/>
    </source>
</evidence>
<dbReference type="NCBIfam" id="TIGR00254">
    <property type="entry name" value="GGDEF"/>
    <property type="match status" value="1"/>
</dbReference>
<dbReference type="InterPro" id="IPR029787">
    <property type="entry name" value="Nucleotide_cyclase"/>
</dbReference>
<sequence>MTSFSLPTTVCRLLLVRPRHLSPSRWDLVVQTLMQLSDPGVVLAAVVDPHPSPNLQIVASMDGLPIVVQANDLPAGTFTHVVLPDDAPDILSPDGTPWPRIAFSVVALLAEQVAARNGLMAIFNRYRSFAQSLTHLIPLDTTFSYESFICQSLRHLLSANATAYCEASLKERSVAILSSDPESLFALEASFPLTESIREILLLRDRYFDDLDPDKTGILHLPHTGSRRVVVFKLQQDTSATIPFLLIFPPPFPEENPLPESEFQNALELSAPVLETSHALFAHRSLLKRKSEHDPLTKILNRESLDLFIHKAWKEALFRKTSLTLLMIDIDHFKQVNDTLGHQIGDEVIVSVTEKIAGTLRARDGFGRYGGEEFVVVLPEIDKETGLRIAERILGAVRSLAHPQARNITVSIGVASYPADVSREEELMALADRMLYEAKRAGRNRAASVPSPKP</sequence>
<dbReference type="AlphaFoldDB" id="C6HY96"/>
<organism evidence="4 5">
    <name type="scientific">Leptospirillum ferrodiazotrophum</name>
    <dbReference type="NCBI Taxonomy" id="412449"/>
    <lineage>
        <taxon>Bacteria</taxon>
        <taxon>Pseudomonadati</taxon>
        <taxon>Nitrospirota</taxon>
        <taxon>Nitrospiria</taxon>
        <taxon>Nitrospirales</taxon>
        <taxon>Nitrospiraceae</taxon>
        <taxon>Leptospirillum</taxon>
    </lineage>
</organism>
<evidence type="ECO:0000313" key="4">
    <source>
        <dbReference type="EMBL" id="EES52447.1"/>
    </source>
</evidence>
<gene>
    <name evidence="4" type="ORF">UBAL3_94170053</name>
</gene>
<dbReference type="SUPFAM" id="SSF55073">
    <property type="entry name" value="Nucleotide cyclase"/>
    <property type="match status" value="1"/>
</dbReference>
<protein>
    <recommendedName>
        <fullName evidence="1">diguanylate cyclase</fullName>
        <ecNumber evidence="1">2.7.7.65</ecNumber>
    </recommendedName>
</protein>
<dbReference type="InterPro" id="IPR050469">
    <property type="entry name" value="Diguanylate_Cyclase"/>
</dbReference>
<evidence type="ECO:0000256" key="1">
    <source>
        <dbReference type="ARBA" id="ARBA00012528"/>
    </source>
</evidence>
<dbReference type="SMART" id="SM00267">
    <property type="entry name" value="GGDEF"/>
    <property type="match status" value="1"/>
</dbReference>
<dbReference type="GO" id="GO:0005886">
    <property type="term" value="C:plasma membrane"/>
    <property type="evidence" value="ECO:0007669"/>
    <property type="project" value="TreeGrafter"/>
</dbReference>
<dbReference type="EMBL" id="GG693877">
    <property type="protein sequence ID" value="EES52447.1"/>
    <property type="molecule type" value="Genomic_DNA"/>
</dbReference>
<accession>C6HY96</accession>
<dbReference type="InterPro" id="IPR043128">
    <property type="entry name" value="Rev_trsase/Diguanyl_cyclase"/>
</dbReference>
<evidence type="ECO:0000313" key="5">
    <source>
        <dbReference type="Proteomes" id="UP000009374"/>
    </source>
</evidence>
<dbReference type="Proteomes" id="UP000009374">
    <property type="component" value="Unassembled WGS sequence"/>
</dbReference>
<dbReference type="FunFam" id="3.30.70.270:FF:000001">
    <property type="entry name" value="Diguanylate cyclase domain protein"/>
    <property type="match status" value="1"/>
</dbReference>
<dbReference type="Pfam" id="PF00990">
    <property type="entry name" value="GGDEF"/>
    <property type="match status" value="1"/>
</dbReference>
<dbReference type="Gene3D" id="3.30.70.270">
    <property type="match status" value="1"/>
</dbReference>
<dbReference type="PANTHER" id="PTHR45138:SF9">
    <property type="entry name" value="DIGUANYLATE CYCLASE DGCM-RELATED"/>
    <property type="match status" value="1"/>
</dbReference>
<dbReference type="EC" id="2.7.7.65" evidence="1"/>
<feature type="domain" description="GGDEF" evidence="3">
    <location>
        <begin position="321"/>
        <end position="451"/>
    </location>
</feature>
<keyword evidence="5" id="KW-1185">Reference proteome</keyword>
<evidence type="ECO:0000256" key="2">
    <source>
        <dbReference type="ARBA" id="ARBA00034247"/>
    </source>
</evidence>
<reference evidence="4 5" key="1">
    <citation type="journal article" date="2009" name="Appl. Environ. Microbiol.">
        <title>Community genomic and proteomic analyses of chemoautotrophic iron-oxidizing "Leptospirillum rubarum" (Group II) and "Leptospirillum ferrodiazotrophum" (Group III) bacteria in acid mine drainage biofilms.</title>
        <authorList>
            <person name="Goltsman D.S."/>
            <person name="Denef V.J."/>
            <person name="Singer S.W."/>
            <person name="VerBerkmoes N.C."/>
            <person name="Lefsrud M."/>
            <person name="Mueller R.S."/>
            <person name="Dick G.J."/>
            <person name="Sun C.L."/>
            <person name="Wheeler K.E."/>
            <person name="Zemla A."/>
            <person name="Baker B.J."/>
            <person name="Hauser L."/>
            <person name="Land M."/>
            <person name="Shah M.B."/>
            <person name="Thelen M.P."/>
            <person name="Hettich R.L."/>
            <person name="Banfield J.F."/>
        </authorList>
    </citation>
    <scope>NUCLEOTIDE SEQUENCE [LARGE SCALE GENOMIC DNA]</scope>
</reference>
<dbReference type="PROSITE" id="PS50887">
    <property type="entry name" value="GGDEF"/>
    <property type="match status" value="1"/>
</dbReference>
<dbReference type="PANTHER" id="PTHR45138">
    <property type="entry name" value="REGULATORY COMPONENTS OF SENSORY TRANSDUCTION SYSTEM"/>
    <property type="match status" value="1"/>
</dbReference>
<dbReference type="InterPro" id="IPR000160">
    <property type="entry name" value="GGDEF_dom"/>
</dbReference>
<dbReference type="GO" id="GO:0043709">
    <property type="term" value="P:cell adhesion involved in single-species biofilm formation"/>
    <property type="evidence" value="ECO:0007669"/>
    <property type="project" value="TreeGrafter"/>
</dbReference>
<comment type="catalytic activity">
    <reaction evidence="2">
        <text>2 GTP = 3',3'-c-di-GMP + 2 diphosphate</text>
        <dbReference type="Rhea" id="RHEA:24898"/>
        <dbReference type="ChEBI" id="CHEBI:33019"/>
        <dbReference type="ChEBI" id="CHEBI:37565"/>
        <dbReference type="ChEBI" id="CHEBI:58805"/>
        <dbReference type="EC" id="2.7.7.65"/>
    </reaction>
</comment>
<name>C6HY96_9BACT</name>
<proteinExistence type="predicted"/>
<dbReference type="CDD" id="cd01949">
    <property type="entry name" value="GGDEF"/>
    <property type="match status" value="1"/>
</dbReference>
<dbReference type="GO" id="GO:0052621">
    <property type="term" value="F:diguanylate cyclase activity"/>
    <property type="evidence" value="ECO:0007669"/>
    <property type="project" value="UniProtKB-EC"/>
</dbReference>